<evidence type="ECO:0000256" key="2">
    <source>
        <dbReference type="ARBA" id="ARBA00022741"/>
    </source>
</evidence>
<dbReference type="PANTHER" id="PTHR42918:SF6">
    <property type="entry name" value="ELONGATION FACTOR P--(R)-BETA-LYSINE LIGASE"/>
    <property type="match status" value="1"/>
</dbReference>
<dbReference type="PROSITE" id="PS50862">
    <property type="entry name" value="AA_TRNA_LIGASE_II"/>
    <property type="match status" value="1"/>
</dbReference>
<evidence type="ECO:0000256" key="3">
    <source>
        <dbReference type="ARBA" id="ARBA00022840"/>
    </source>
</evidence>
<dbReference type="Pfam" id="PF00152">
    <property type="entry name" value="tRNA-synt_2"/>
    <property type="match status" value="1"/>
</dbReference>
<dbReference type="NCBIfam" id="NF006828">
    <property type="entry name" value="PRK09350.1"/>
    <property type="match status" value="1"/>
</dbReference>
<dbReference type="RefSeq" id="WP_377358326.1">
    <property type="nucleotide sequence ID" value="NZ_JBHTCM010000010.1"/>
</dbReference>
<evidence type="ECO:0000259" key="4">
    <source>
        <dbReference type="PROSITE" id="PS50862"/>
    </source>
</evidence>
<gene>
    <name evidence="5" type="primary">epmA</name>
    <name evidence="5" type="ORF">ACFQPS_09100</name>
</gene>
<organism evidence="5 6">
    <name type="scientific">Rhodocista pekingensis</name>
    <dbReference type="NCBI Taxonomy" id="201185"/>
    <lineage>
        <taxon>Bacteria</taxon>
        <taxon>Pseudomonadati</taxon>
        <taxon>Pseudomonadota</taxon>
        <taxon>Alphaproteobacteria</taxon>
        <taxon>Rhodospirillales</taxon>
        <taxon>Azospirillaceae</taxon>
        <taxon>Rhodocista</taxon>
    </lineage>
</organism>
<keyword evidence="3" id="KW-0067">ATP-binding</keyword>
<dbReference type="NCBIfam" id="TIGR00462">
    <property type="entry name" value="genX"/>
    <property type="match status" value="1"/>
</dbReference>
<comment type="caution">
    <text evidence="5">The sequence shown here is derived from an EMBL/GenBank/DDBJ whole genome shotgun (WGS) entry which is preliminary data.</text>
</comment>
<dbReference type="Gene3D" id="3.30.930.10">
    <property type="entry name" value="Bira Bifunctional Protein, Domain 2"/>
    <property type="match status" value="1"/>
</dbReference>
<evidence type="ECO:0000256" key="1">
    <source>
        <dbReference type="ARBA" id="ARBA00022598"/>
    </source>
</evidence>
<dbReference type="Proteomes" id="UP001596456">
    <property type="component" value="Unassembled WGS sequence"/>
</dbReference>
<proteinExistence type="predicted"/>
<reference evidence="6" key="1">
    <citation type="journal article" date="2019" name="Int. J. Syst. Evol. Microbiol.">
        <title>The Global Catalogue of Microorganisms (GCM) 10K type strain sequencing project: providing services to taxonomists for standard genome sequencing and annotation.</title>
        <authorList>
            <consortium name="The Broad Institute Genomics Platform"/>
            <consortium name="The Broad Institute Genome Sequencing Center for Infectious Disease"/>
            <person name="Wu L."/>
            <person name="Ma J."/>
        </authorList>
    </citation>
    <scope>NUCLEOTIDE SEQUENCE [LARGE SCALE GENOMIC DNA]</scope>
    <source>
        <strain evidence="6">CGMCC 1.16275</strain>
    </source>
</reference>
<accession>A0ABW2KTG6</accession>
<protein>
    <submittedName>
        <fullName evidence="5">EF-P lysine aminoacylase EpmA</fullName>
    </submittedName>
</protein>
<dbReference type="InterPro" id="IPR004525">
    <property type="entry name" value="EpmA"/>
</dbReference>
<keyword evidence="1" id="KW-0436">Ligase</keyword>
<dbReference type="InterPro" id="IPR018149">
    <property type="entry name" value="Lys-tRNA-synth_II_C"/>
</dbReference>
<evidence type="ECO:0000313" key="5">
    <source>
        <dbReference type="EMBL" id="MFC7333316.1"/>
    </source>
</evidence>
<dbReference type="PANTHER" id="PTHR42918">
    <property type="entry name" value="LYSYL-TRNA SYNTHETASE"/>
    <property type="match status" value="1"/>
</dbReference>
<feature type="domain" description="Aminoacyl-transfer RNA synthetases class-II family profile" evidence="4">
    <location>
        <begin position="36"/>
        <end position="364"/>
    </location>
</feature>
<evidence type="ECO:0000313" key="6">
    <source>
        <dbReference type="Proteomes" id="UP001596456"/>
    </source>
</evidence>
<dbReference type="EMBL" id="JBHTCM010000010">
    <property type="protein sequence ID" value="MFC7333316.1"/>
    <property type="molecule type" value="Genomic_DNA"/>
</dbReference>
<dbReference type="PRINTS" id="PR00982">
    <property type="entry name" value="TRNASYNTHLYS"/>
</dbReference>
<sequence length="375" mass="41164">MTSLPPLPPSVLPSSLPWWHPDAFARRSAALAARGRITRAVRAWFEAEDFAEVETPALQVSPGLEVHLQAFSTELRGPHPDDRRVLHLHTSPEFAMKKLLAAGLPRLFQLAHVFRNGERSATHHPEFSMLEWYRAGAGYTDLMRDCEALVRAACRAAGTDLLRRGEATCDPFGAWEVLTVADAFRRYADVDLLATAPDPLRPDPALLAAEAARIGIRTAPGDTWEDLFFRISLERIEPRLGYGRPTFLADYPVSMAALARAKPGDPRVAERFELYACGVELANAFGELTDPAVQRARFEADMAEKQRLYGERYPLDEEFLDALALMPESAGIALGFDRLVMLATGAARIEDVLWAPVAAPAVSPASRGVSPASRG</sequence>
<name>A0ABW2KTG6_9PROT</name>
<dbReference type="SUPFAM" id="SSF55681">
    <property type="entry name" value="Class II aaRS and biotin synthetases"/>
    <property type="match status" value="1"/>
</dbReference>
<keyword evidence="2" id="KW-0547">Nucleotide-binding</keyword>
<keyword evidence="6" id="KW-1185">Reference proteome</keyword>
<dbReference type="InterPro" id="IPR045864">
    <property type="entry name" value="aa-tRNA-synth_II/BPL/LPL"/>
</dbReference>
<dbReference type="InterPro" id="IPR006195">
    <property type="entry name" value="aa-tRNA-synth_II"/>
</dbReference>
<dbReference type="InterPro" id="IPR004364">
    <property type="entry name" value="Aa-tRNA-synt_II"/>
</dbReference>